<feature type="region of interest" description="Disordered" evidence="1">
    <location>
        <begin position="478"/>
        <end position="540"/>
    </location>
</feature>
<evidence type="ECO:0000313" key="2">
    <source>
        <dbReference type="EMBL" id="KII83196.1"/>
    </source>
</evidence>
<feature type="compositionally biased region" description="Polar residues" evidence="1">
    <location>
        <begin position="1"/>
        <end position="18"/>
    </location>
</feature>
<protein>
    <submittedName>
        <fullName evidence="2">Uncharacterized protein</fullName>
    </submittedName>
</protein>
<feature type="region of interest" description="Disordered" evidence="1">
    <location>
        <begin position="335"/>
        <end position="356"/>
    </location>
</feature>
<reference evidence="2 3" key="1">
    <citation type="submission" date="2014-06" db="EMBL/GenBank/DDBJ databases">
        <title>Evolutionary Origins and Diversification of the Mycorrhizal Mutualists.</title>
        <authorList>
            <consortium name="DOE Joint Genome Institute"/>
            <consortium name="Mycorrhizal Genomics Consortium"/>
            <person name="Kohler A."/>
            <person name="Kuo A."/>
            <person name="Nagy L.G."/>
            <person name="Floudas D."/>
            <person name="Copeland A."/>
            <person name="Barry K.W."/>
            <person name="Cichocki N."/>
            <person name="Veneault-Fourrey C."/>
            <person name="LaButti K."/>
            <person name="Lindquist E.A."/>
            <person name="Lipzen A."/>
            <person name="Lundell T."/>
            <person name="Morin E."/>
            <person name="Murat C."/>
            <person name="Riley R."/>
            <person name="Ohm R."/>
            <person name="Sun H."/>
            <person name="Tunlid A."/>
            <person name="Henrissat B."/>
            <person name="Grigoriev I.V."/>
            <person name="Hibbett D.S."/>
            <person name="Martin F."/>
        </authorList>
    </citation>
    <scope>NUCLEOTIDE SEQUENCE [LARGE SCALE GENOMIC DNA]</scope>
    <source>
        <strain evidence="2 3">FD-325 SS-3</strain>
    </source>
</reference>
<sequence>MRTPISNNTWAPTFSFQPPASPTPGPMRSMNLIQRVDEYGPWWEVMDGGYYEGEYYDSGNGSATGSNTTDVSDVCFVAANPDSFSRYEPCHTVINAKTPTILNALPSRTHSGIARIRELQEESGIDLPAALSNSSGRGPEVPAPEIMVWPRKPAVSPNLTSISNTSDGACAYTSSEVLRIWGISDIKPDGEYFTVATSARYQQATLIGPSGERTPVLALVDGGASRNVIDKACFERIAPRLAPLKPGTNLKSAGDFELHAFGAWEGYIDTAGVAKWMQCEVIDLKGAVDMILGRPWLRDTKTQHDYGADTITVSDTNRTATLYAQHRESVLRKRRNEGLPTIPEGDEPHDNPEQATAVLPHRPSEDLPATVPTEVGQCQSWSGCADVGYCVPDPSRSGPRSTSVAYVDVAPPPNSTLPPASLCTDNADAWSHIPRASREGSARSRPRARVTTTTPLFGSARCGTASRWALLAVDEGEVDEDTTNKVVQDPQPATRAPRADEPHLSPSRAAKKRKQLARRVDEQAPTHPSLRGSIKSMLGR</sequence>
<dbReference type="SUPFAM" id="SSF50630">
    <property type="entry name" value="Acid proteases"/>
    <property type="match status" value="1"/>
</dbReference>
<feature type="region of interest" description="Disordered" evidence="1">
    <location>
        <begin position="434"/>
        <end position="454"/>
    </location>
</feature>
<accession>A0A0C9SK65</accession>
<organism evidence="2 3">
    <name type="scientific">Plicaturopsis crispa FD-325 SS-3</name>
    <dbReference type="NCBI Taxonomy" id="944288"/>
    <lineage>
        <taxon>Eukaryota</taxon>
        <taxon>Fungi</taxon>
        <taxon>Dikarya</taxon>
        <taxon>Basidiomycota</taxon>
        <taxon>Agaricomycotina</taxon>
        <taxon>Agaricomycetes</taxon>
        <taxon>Agaricomycetidae</taxon>
        <taxon>Amylocorticiales</taxon>
        <taxon>Amylocorticiaceae</taxon>
        <taxon>Plicatura</taxon>
        <taxon>Plicaturopsis crispa</taxon>
    </lineage>
</organism>
<feature type="region of interest" description="Disordered" evidence="1">
    <location>
        <begin position="1"/>
        <end position="27"/>
    </location>
</feature>
<evidence type="ECO:0000313" key="3">
    <source>
        <dbReference type="Proteomes" id="UP000053263"/>
    </source>
</evidence>
<dbReference type="Gene3D" id="2.40.70.10">
    <property type="entry name" value="Acid Proteases"/>
    <property type="match status" value="1"/>
</dbReference>
<dbReference type="EMBL" id="KN832580">
    <property type="protein sequence ID" value="KII83196.1"/>
    <property type="molecule type" value="Genomic_DNA"/>
</dbReference>
<gene>
    <name evidence="2" type="ORF">PLICRDRAFT_180599</name>
</gene>
<evidence type="ECO:0000256" key="1">
    <source>
        <dbReference type="SAM" id="MobiDB-lite"/>
    </source>
</evidence>
<dbReference type="CDD" id="cd00303">
    <property type="entry name" value="retropepsin_like"/>
    <property type="match status" value="1"/>
</dbReference>
<dbReference type="HOGENOM" id="CLU_504444_0_0_1"/>
<dbReference type="OrthoDB" id="2919534at2759"/>
<name>A0A0C9SK65_PLICR</name>
<dbReference type="AlphaFoldDB" id="A0A0C9SK65"/>
<dbReference type="InterPro" id="IPR021109">
    <property type="entry name" value="Peptidase_aspartic_dom_sf"/>
</dbReference>
<proteinExistence type="predicted"/>
<keyword evidence="3" id="KW-1185">Reference proteome</keyword>
<dbReference type="Proteomes" id="UP000053263">
    <property type="component" value="Unassembled WGS sequence"/>
</dbReference>